<dbReference type="EMBL" id="JBAFSM010000071">
    <property type="protein sequence ID" value="MEG3440046.1"/>
    <property type="molecule type" value="Genomic_DNA"/>
</dbReference>
<dbReference type="SUPFAM" id="SSF46785">
    <property type="entry name" value="Winged helix' DNA-binding domain"/>
    <property type="match status" value="1"/>
</dbReference>
<dbReference type="Gene3D" id="1.10.10.10">
    <property type="entry name" value="Winged helix-like DNA-binding domain superfamily/Winged helix DNA-binding domain"/>
    <property type="match status" value="1"/>
</dbReference>
<dbReference type="RefSeq" id="WP_332867517.1">
    <property type="nucleotide sequence ID" value="NZ_JBAFSM010000071.1"/>
</dbReference>
<evidence type="ECO:0008006" key="3">
    <source>
        <dbReference type="Google" id="ProtNLM"/>
    </source>
</evidence>
<comment type="caution">
    <text evidence="1">The sequence shown here is derived from an EMBL/GenBank/DDBJ whole genome shotgun (WGS) entry which is preliminary data.</text>
</comment>
<name>A0AAW9R126_9CHRO</name>
<dbReference type="Proteomes" id="UP001328733">
    <property type="component" value="Unassembled WGS sequence"/>
</dbReference>
<accession>A0AAW9R126</accession>
<organism evidence="1 2">
    <name type="scientific">Pannus brasiliensis CCIBt3594</name>
    <dbReference type="NCBI Taxonomy" id="1427578"/>
    <lineage>
        <taxon>Bacteria</taxon>
        <taxon>Bacillati</taxon>
        <taxon>Cyanobacteriota</taxon>
        <taxon>Cyanophyceae</taxon>
        <taxon>Oscillatoriophycideae</taxon>
        <taxon>Chroococcales</taxon>
        <taxon>Microcystaceae</taxon>
        <taxon>Pannus</taxon>
    </lineage>
</organism>
<keyword evidence="2" id="KW-1185">Reference proteome</keyword>
<gene>
    <name evidence="1" type="ORF">V0288_23155</name>
</gene>
<dbReference type="AlphaFoldDB" id="A0AAW9R126"/>
<dbReference type="InterPro" id="IPR036388">
    <property type="entry name" value="WH-like_DNA-bd_sf"/>
</dbReference>
<sequence>MEFNRNYYPSHRKGEETRAEILAAIAQNTHLSIPEISTKVNRCTRQVRRHLDRLRWENKIEAVGKRYTLATLPAENQMEKA</sequence>
<evidence type="ECO:0000313" key="1">
    <source>
        <dbReference type="EMBL" id="MEG3440046.1"/>
    </source>
</evidence>
<proteinExistence type="predicted"/>
<reference evidence="1 2" key="1">
    <citation type="submission" date="2024-01" db="EMBL/GenBank/DDBJ databases">
        <title>Genomic insights into the taxonomy and metabolism of the cyanobacterium Pannus brasiliensis CCIBt3594.</title>
        <authorList>
            <person name="Machado M."/>
            <person name="Botero N.B."/>
            <person name="Andreote A.P.D."/>
            <person name="Feitosa A.M.T."/>
            <person name="Popin R."/>
            <person name="Sivonen K."/>
            <person name="Fiore M.F."/>
        </authorList>
    </citation>
    <scope>NUCLEOTIDE SEQUENCE [LARGE SCALE GENOMIC DNA]</scope>
    <source>
        <strain evidence="1 2">CCIBt3594</strain>
    </source>
</reference>
<evidence type="ECO:0000313" key="2">
    <source>
        <dbReference type="Proteomes" id="UP001328733"/>
    </source>
</evidence>
<protein>
    <recommendedName>
        <fullName evidence="3">Winged helix-turn-helix transcriptional regulator</fullName>
    </recommendedName>
</protein>
<dbReference type="InterPro" id="IPR036390">
    <property type="entry name" value="WH_DNA-bd_sf"/>
</dbReference>